<keyword evidence="5" id="KW-1185">Reference proteome</keyword>
<feature type="signal peptide" evidence="2">
    <location>
        <begin position="1"/>
        <end position="17"/>
    </location>
</feature>
<feature type="chain" id="PRO_5035276371" description="Coenzyme Q-binding protein COQ10 START domain-containing protein" evidence="2">
    <location>
        <begin position="18"/>
        <end position="182"/>
    </location>
</feature>
<dbReference type="Pfam" id="PF03364">
    <property type="entry name" value="Polyketide_cyc"/>
    <property type="match status" value="1"/>
</dbReference>
<evidence type="ECO:0000259" key="3">
    <source>
        <dbReference type="Pfam" id="PF03364"/>
    </source>
</evidence>
<reference evidence="4 5" key="1">
    <citation type="submission" date="2020-10" db="EMBL/GenBank/DDBJ databases">
        <title>The genome sequence of Chitinilyticum litopenaei 4Y14.</title>
        <authorList>
            <person name="Liu Y."/>
        </authorList>
    </citation>
    <scope>NUCLEOTIDE SEQUENCE [LARGE SCALE GENOMIC DNA]</scope>
    <source>
        <strain evidence="4 5">4Y14</strain>
    </source>
</reference>
<comment type="similarity">
    <text evidence="1">Belongs to the ribosome association toxin RatA family.</text>
</comment>
<gene>
    <name evidence="4" type="ORF">INR99_02620</name>
</gene>
<dbReference type="AlphaFoldDB" id="A0A8J7K7L2"/>
<feature type="domain" description="Coenzyme Q-binding protein COQ10 START" evidence="3">
    <location>
        <begin position="43"/>
        <end position="94"/>
    </location>
</feature>
<organism evidence="4 5">
    <name type="scientific">Chitinilyticum piscinae</name>
    <dbReference type="NCBI Taxonomy" id="2866724"/>
    <lineage>
        <taxon>Bacteria</taxon>
        <taxon>Pseudomonadati</taxon>
        <taxon>Pseudomonadota</taxon>
        <taxon>Betaproteobacteria</taxon>
        <taxon>Neisseriales</taxon>
        <taxon>Chitinibacteraceae</taxon>
        <taxon>Chitinilyticum</taxon>
    </lineage>
</organism>
<evidence type="ECO:0000313" key="4">
    <source>
        <dbReference type="EMBL" id="MBE9608233.1"/>
    </source>
</evidence>
<sequence>MPRLLFLLVLLYCGANAASLSPVSVDVREESGRLLIEGLYQPPVSAELAHAVLTDYEAMPAFVPGLSSSRILQREGPVLKISQHGRYRFGPFTVSGDSVARIELRGREEILCQSLSGSQGEFSSITVLQPLNGSTQIRFRALWQPGNALVATLGTGTVREHVREQLASLQQEMLRRAALAGK</sequence>
<proteinExistence type="inferred from homology"/>
<dbReference type="InterPro" id="IPR005031">
    <property type="entry name" value="COQ10_START"/>
</dbReference>
<evidence type="ECO:0000313" key="5">
    <source>
        <dbReference type="Proteomes" id="UP000604481"/>
    </source>
</evidence>
<dbReference type="EMBL" id="JADFUA010000001">
    <property type="protein sequence ID" value="MBE9608233.1"/>
    <property type="molecule type" value="Genomic_DNA"/>
</dbReference>
<dbReference type="Proteomes" id="UP000604481">
    <property type="component" value="Unassembled WGS sequence"/>
</dbReference>
<dbReference type="SUPFAM" id="SSF55961">
    <property type="entry name" value="Bet v1-like"/>
    <property type="match status" value="1"/>
</dbReference>
<evidence type="ECO:0000256" key="2">
    <source>
        <dbReference type="SAM" id="SignalP"/>
    </source>
</evidence>
<name>A0A8J7K7L2_9NEIS</name>
<comment type="caution">
    <text evidence="4">The sequence shown here is derived from an EMBL/GenBank/DDBJ whole genome shotgun (WGS) entry which is preliminary data.</text>
</comment>
<keyword evidence="2" id="KW-0732">Signal</keyword>
<dbReference type="RefSeq" id="WP_194114731.1">
    <property type="nucleotide sequence ID" value="NZ_JADFUA010000001.1"/>
</dbReference>
<dbReference type="InterPro" id="IPR023393">
    <property type="entry name" value="START-like_dom_sf"/>
</dbReference>
<protein>
    <recommendedName>
        <fullName evidence="3">Coenzyme Q-binding protein COQ10 START domain-containing protein</fullName>
    </recommendedName>
</protein>
<dbReference type="Gene3D" id="3.30.530.20">
    <property type="match status" value="1"/>
</dbReference>
<accession>A0A8J7K7L2</accession>
<evidence type="ECO:0000256" key="1">
    <source>
        <dbReference type="ARBA" id="ARBA00008918"/>
    </source>
</evidence>